<accession>A0A8G2EZG0</accession>
<evidence type="ECO:0000313" key="3">
    <source>
        <dbReference type="EMBL" id="SDG03372.1"/>
    </source>
</evidence>
<dbReference type="SUPFAM" id="SSF52833">
    <property type="entry name" value="Thioredoxin-like"/>
    <property type="match status" value="1"/>
</dbReference>
<dbReference type="SFLD" id="SFLDG01151">
    <property type="entry name" value="Main.2:_Nu-like"/>
    <property type="match status" value="1"/>
</dbReference>
<dbReference type="SUPFAM" id="SSF47616">
    <property type="entry name" value="GST C-terminal domain-like"/>
    <property type="match status" value="1"/>
</dbReference>
<dbReference type="InterPro" id="IPR040079">
    <property type="entry name" value="Glutathione_S-Trfase"/>
</dbReference>
<dbReference type="CDD" id="cd10291">
    <property type="entry name" value="GST_C_YfcG_like"/>
    <property type="match status" value="1"/>
</dbReference>
<dbReference type="InterPro" id="IPR036282">
    <property type="entry name" value="Glutathione-S-Trfase_C_sf"/>
</dbReference>
<dbReference type="EMBL" id="FNBW01000009">
    <property type="protein sequence ID" value="SDG03372.1"/>
    <property type="molecule type" value="Genomic_DNA"/>
</dbReference>
<reference evidence="3 4" key="1">
    <citation type="submission" date="2016-10" db="EMBL/GenBank/DDBJ databases">
        <authorList>
            <person name="Varghese N."/>
            <person name="Submissions S."/>
        </authorList>
    </citation>
    <scope>NUCLEOTIDE SEQUENCE [LARGE SCALE GENOMIC DNA]</scope>
    <source>
        <strain evidence="3 4">DSM 18839</strain>
    </source>
</reference>
<proteinExistence type="predicted"/>
<dbReference type="RefSeq" id="WP_028794303.1">
    <property type="nucleotide sequence ID" value="NZ_FNBW01000009.1"/>
</dbReference>
<dbReference type="PROSITE" id="PS50405">
    <property type="entry name" value="GST_CTER"/>
    <property type="match status" value="1"/>
</dbReference>
<organism evidence="3 4">
    <name type="scientific">Thalassobaculum litoreum DSM 18839</name>
    <dbReference type="NCBI Taxonomy" id="1123362"/>
    <lineage>
        <taxon>Bacteria</taxon>
        <taxon>Pseudomonadati</taxon>
        <taxon>Pseudomonadota</taxon>
        <taxon>Alphaproteobacteria</taxon>
        <taxon>Rhodospirillales</taxon>
        <taxon>Thalassobaculaceae</taxon>
        <taxon>Thalassobaculum</taxon>
    </lineage>
</organism>
<dbReference type="PANTHER" id="PTHR44051">
    <property type="entry name" value="GLUTATHIONE S-TRANSFERASE-RELATED"/>
    <property type="match status" value="1"/>
</dbReference>
<dbReference type="AlphaFoldDB" id="A0A8G2EZG0"/>
<evidence type="ECO:0000259" key="2">
    <source>
        <dbReference type="PROSITE" id="PS50405"/>
    </source>
</evidence>
<dbReference type="SFLD" id="SFLDG00358">
    <property type="entry name" value="Main_(cytGST)"/>
    <property type="match status" value="1"/>
</dbReference>
<dbReference type="InterPro" id="IPR036249">
    <property type="entry name" value="Thioredoxin-like_sf"/>
</dbReference>
<dbReference type="CDD" id="cd03048">
    <property type="entry name" value="GST_N_Ure2p_like"/>
    <property type="match status" value="1"/>
</dbReference>
<evidence type="ECO:0000313" key="4">
    <source>
        <dbReference type="Proteomes" id="UP000198615"/>
    </source>
</evidence>
<dbReference type="Gene3D" id="3.40.30.10">
    <property type="entry name" value="Glutaredoxin"/>
    <property type="match status" value="1"/>
</dbReference>
<dbReference type="InterPro" id="IPR010987">
    <property type="entry name" value="Glutathione-S-Trfase_C-like"/>
</dbReference>
<evidence type="ECO:0000259" key="1">
    <source>
        <dbReference type="PROSITE" id="PS50404"/>
    </source>
</evidence>
<feature type="domain" description="GST C-terminal" evidence="2">
    <location>
        <begin position="89"/>
        <end position="208"/>
    </location>
</feature>
<gene>
    <name evidence="3" type="ORF">SAMN05660686_03130</name>
</gene>
<dbReference type="InterPro" id="IPR004046">
    <property type="entry name" value="GST_C"/>
</dbReference>
<dbReference type="Pfam" id="PF00043">
    <property type="entry name" value="GST_C"/>
    <property type="match status" value="1"/>
</dbReference>
<dbReference type="InterPro" id="IPR004045">
    <property type="entry name" value="Glutathione_S-Trfase_N"/>
</dbReference>
<keyword evidence="4" id="KW-1185">Reference proteome</keyword>
<dbReference type="SFLD" id="SFLDG01150">
    <property type="entry name" value="Main.1:_Beta-like"/>
    <property type="match status" value="1"/>
</dbReference>
<protein>
    <submittedName>
        <fullName evidence="3">Glutathione S-transferase</fullName>
    </submittedName>
</protein>
<name>A0A8G2EZG0_9PROT</name>
<dbReference type="GO" id="GO:0016740">
    <property type="term" value="F:transferase activity"/>
    <property type="evidence" value="ECO:0007669"/>
    <property type="project" value="UniProtKB-KW"/>
</dbReference>
<feature type="domain" description="GST N-terminal" evidence="1">
    <location>
        <begin position="1"/>
        <end position="86"/>
    </location>
</feature>
<keyword evidence="3" id="KW-0808">Transferase</keyword>
<dbReference type="SFLD" id="SFLDS00019">
    <property type="entry name" value="Glutathione_Transferase_(cytos"/>
    <property type="match status" value="1"/>
</dbReference>
<sequence>MIELYTWKTSNGRKASIMLEEIGVPYNVHPIPIGQDVQFTPEYIAINPNSKIPAIVDTEGPDGKPFTVIESGAILMYLAEKSGKLMPQDTAKRYEVIQWLMWQMGGIGPIFGQVHHFERAAKVDVPYGKERYGKECRRLYGVLNARLEGVDYVANNEYSIADIAILPWVARYDWQKVDLADYPNVKRWFDALMARPAVQRGMEIPADA</sequence>
<dbReference type="PROSITE" id="PS50404">
    <property type="entry name" value="GST_NTER"/>
    <property type="match status" value="1"/>
</dbReference>
<dbReference type="PANTHER" id="PTHR44051:SF19">
    <property type="entry name" value="DISULFIDE-BOND OXIDOREDUCTASE YFCG"/>
    <property type="match status" value="1"/>
</dbReference>
<dbReference type="Gene3D" id="1.20.1050.10">
    <property type="match status" value="1"/>
</dbReference>
<comment type="caution">
    <text evidence="3">The sequence shown here is derived from an EMBL/GenBank/DDBJ whole genome shotgun (WGS) entry which is preliminary data.</text>
</comment>
<dbReference type="Proteomes" id="UP000198615">
    <property type="component" value="Unassembled WGS sequence"/>
</dbReference>
<dbReference type="OrthoDB" id="9803562at2"/>
<dbReference type="Pfam" id="PF13409">
    <property type="entry name" value="GST_N_2"/>
    <property type="match status" value="1"/>
</dbReference>